<dbReference type="Proteomes" id="UP000004295">
    <property type="component" value="Unassembled WGS sequence"/>
</dbReference>
<proteinExistence type="predicted"/>
<dbReference type="AlphaFoldDB" id="C3J7N1"/>
<evidence type="ECO:0000313" key="1">
    <source>
        <dbReference type="EMBL" id="EEN83809.1"/>
    </source>
</evidence>
<keyword evidence="2" id="KW-1185">Reference proteome</keyword>
<reference evidence="1 2" key="1">
    <citation type="submission" date="2009-04" db="EMBL/GenBank/DDBJ databases">
        <authorList>
            <person name="Sebastian Y."/>
            <person name="Madupu R."/>
            <person name="Durkin A.S."/>
            <person name="Torralba M."/>
            <person name="Methe B."/>
            <person name="Sutton G.G."/>
            <person name="Strausberg R.L."/>
            <person name="Nelson K.E."/>
        </authorList>
    </citation>
    <scope>NUCLEOTIDE SEQUENCE [LARGE SCALE GENOMIC DNA]</scope>
    <source>
        <strain evidence="2">ATCC 35406 / BCRC 14492 / JCM 8526 / NCTC 13058 / HG 370</strain>
    </source>
</reference>
<dbReference type="STRING" id="553175.POREN0001_0079"/>
<dbReference type="EMBL" id="ACNN01000004">
    <property type="protein sequence ID" value="EEN83809.1"/>
    <property type="molecule type" value="Genomic_DNA"/>
</dbReference>
<evidence type="ECO:0000313" key="2">
    <source>
        <dbReference type="Proteomes" id="UP000004295"/>
    </source>
</evidence>
<organism evidence="1 2">
    <name type="scientific">Porphyromonas endodontalis (strain ATCC 35406 / DSM 24491 / JCM 8526 / CCUG 16442 / BCRC 14492 / NCTC 13058 / HG 370)</name>
    <name type="common">Bacteroides endodontalis</name>
    <dbReference type="NCBI Taxonomy" id="553175"/>
    <lineage>
        <taxon>Bacteria</taxon>
        <taxon>Pseudomonadati</taxon>
        <taxon>Bacteroidota</taxon>
        <taxon>Bacteroidia</taxon>
        <taxon>Bacteroidales</taxon>
        <taxon>Porphyromonadaceae</taxon>
        <taxon>Porphyromonas</taxon>
    </lineage>
</organism>
<protein>
    <submittedName>
        <fullName evidence="1">Uncharacterized protein</fullName>
    </submittedName>
</protein>
<accession>C3J7N1</accession>
<comment type="caution">
    <text evidence="1">The sequence shown here is derived from an EMBL/GenBank/DDBJ whole genome shotgun (WGS) entry which is preliminary data.</text>
</comment>
<sequence>MRESSWGDFPAGSFLLRVATDTIYLRLDKKTSGYALLHF</sequence>
<gene>
    <name evidence="1" type="ORF">POREN0001_0079</name>
</gene>
<name>C3J7N1_POREA</name>